<reference evidence="9 10" key="1">
    <citation type="submission" date="2019-10" db="EMBL/GenBank/DDBJ databases">
        <title>Nocardioides novel species isolated from the excrement of Marmot.</title>
        <authorList>
            <person name="Zhang G."/>
        </authorList>
    </citation>
    <scope>NUCLEOTIDE SEQUENCE [LARGE SCALE GENOMIC DNA]</scope>
    <source>
        <strain evidence="10">zg-579</strain>
    </source>
</reference>
<dbReference type="Gene3D" id="3.40.50.80">
    <property type="entry name" value="Nucleotide-binding domain of ferredoxin-NADP reductase (FNR) module"/>
    <property type="match status" value="1"/>
</dbReference>
<evidence type="ECO:0000256" key="1">
    <source>
        <dbReference type="ARBA" id="ARBA00001974"/>
    </source>
</evidence>
<keyword evidence="8" id="KW-0411">Iron-sulfur</keyword>
<dbReference type="GO" id="GO:0016491">
    <property type="term" value="F:oxidoreductase activity"/>
    <property type="evidence" value="ECO:0007669"/>
    <property type="project" value="UniProtKB-KW"/>
</dbReference>
<dbReference type="PRINTS" id="PR00410">
    <property type="entry name" value="PHEHYDRXLASE"/>
</dbReference>
<dbReference type="InterPro" id="IPR017927">
    <property type="entry name" value="FAD-bd_FR_type"/>
</dbReference>
<dbReference type="AlphaFoldDB" id="A0A6I3JBK2"/>
<dbReference type="PROSITE" id="PS51085">
    <property type="entry name" value="2FE2S_FER_2"/>
    <property type="match status" value="1"/>
</dbReference>
<comment type="cofactor">
    <cofactor evidence="1">
        <name>FAD</name>
        <dbReference type="ChEBI" id="CHEBI:57692"/>
    </cofactor>
</comment>
<dbReference type="RefSeq" id="WP_171896446.1">
    <property type="nucleotide sequence ID" value="NZ_CP053660.1"/>
</dbReference>
<dbReference type="PANTHER" id="PTHR47354">
    <property type="entry name" value="NADH OXIDOREDUCTASE HCR"/>
    <property type="match status" value="1"/>
</dbReference>
<dbReference type="PROSITE" id="PS00197">
    <property type="entry name" value="2FE2S_FER_1"/>
    <property type="match status" value="1"/>
</dbReference>
<evidence type="ECO:0000256" key="5">
    <source>
        <dbReference type="ARBA" id="ARBA00022827"/>
    </source>
</evidence>
<dbReference type="PANTHER" id="PTHR47354:SF8">
    <property type="entry name" value="1,2-PHENYLACETYL-COA EPOXIDASE, SUBUNIT E"/>
    <property type="match status" value="1"/>
</dbReference>
<dbReference type="GO" id="GO:0046872">
    <property type="term" value="F:metal ion binding"/>
    <property type="evidence" value="ECO:0007669"/>
    <property type="project" value="UniProtKB-KW"/>
</dbReference>
<evidence type="ECO:0000256" key="7">
    <source>
        <dbReference type="ARBA" id="ARBA00023004"/>
    </source>
</evidence>
<evidence type="ECO:0000313" key="10">
    <source>
        <dbReference type="Proteomes" id="UP000433406"/>
    </source>
</evidence>
<evidence type="ECO:0000313" key="9">
    <source>
        <dbReference type="EMBL" id="MTB95500.1"/>
    </source>
</evidence>
<accession>A0A6I3JBK2</accession>
<dbReference type="CDD" id="cd00207">
    <property type="entry name" value="fer2"/>
    <property type="match status" value="1"/>
</dbReference>
<dbReference type="SUPFAM" id="SSF54292">
    <property type="entry name" value="2Fe-2S ferredoxin-like"/>
    <property type="match status" value="1"/>
</dbReference>
<dbReference type="SUPFAM" id="SSF63380">
    <property type="entry name" value="Riboflavin synthase domain-like"/>
    <property type="match status" value="1"/>
</dbReference>
<keyword evidence="4" id="KW-0479">Metal-binding</keyword>
<dbReference type="InterPro" id="IPR017938">
    <property type="entry name" value="Riboflavin_synthase-like_b-brl"/>
</dbReference>
<sequence length="343" mass="36646">MPFHALEVADVEELTDEAVAITFRVPPELAPAYAAAPGQHVSVRTPGDPERRSYSLCTAPAAGSLRIGVKRLPGGAFSDGVVRTLRPGDRLEVMTPAGRFTATPDPAARRWYGAVAAGSGITPVLPILTALLEGEPGSRVTLVRVDRTQRSVMFLDEVHDLKDRFPERLQLLHVLTREEQDVALLTGRLDADRTGRLLDAFGLHGIEEWFVCGPQPLVADLRSVLPGRVHAELFHADAPPRVPVAAPAVAGAARVVVRRDGRSSELDLRPDGPPVLEAALAVRGDLPWACRGGVCGTCRARLVEGTVAMDAAWALEPDEVAAGHVLACQAHPTSDRVVLDFDG</sequence>
<proteinExistence type="predicted"/>
<dbReference type="InterPro" id="IPR001041">
    <property type="entry name" value="2Fe-2S_ferredoxin-type"/>
</dbReference>
<gene>
    <name evidence="9" type="ORF">GGQ22_10430</name>
</gene>
<dbReference type="Gene3D" id="3.10.20.30">
    <property type="match status" value="1"/>
</dbReference>
<dbReference type="InterPro" id="IPR039261">
    <property type="entry name" value="FNR_nucleotide-bd"/>
</dbReference>
<keyword evidence="3" id="KW-0001">2Fe-2S</keyword>
<dbReference type="Gene3D" id="2.40.30.10">
    <property type="entry name" value="Translation factors"/>
    <property type="match status" value="1"/>
</dbReference>
<keyword evidence="2" id="KW-0285">Flavoprotein</keyword>
<keyword evidence="6" id="KW-0560">Oxidoreductase</keyword>
<dbReference type="SUPFAM" id="SSF52343">
    <property type="entry name" value="Ferredoxin reductase-like, C-terminal NADP-linked domain"/>
    <property type="match status" value="1"/>
</dbReference>
<evidence type="ECO:0000256" key="6">
    <source>
        <dbReference type="ARBA" id="ARBA00023002"/>
    </source>
</evidence>
<dbReference type="InterPro" id="IPR012675">
    <property type="entry name" value="Beta-grasp_dom_sf"/>
</dbReference>
<dbReference type="InterPro" id="IPR001433">
    <property type="entry name" value="OxRdtase_FAD/NAD-bd"/>
</dbReference>
<comment type="caution">
    <text evidence="9">The sequence shown here is derived from an EMBL/GenBank/DDBJ whole genome shotgun (WGS) entry which is preliminary data.</text>
</comment>
<evidence type="ECO:0000256" key="3">
    <source>
        <dbReference type="ARBA" id="ARBA00022714"/>
    </source>
</evidence>
<dbReference type="GO" id="GO:0050660">
    <property type="term" value="F:flavin adenine dinucleotide binding"/>
    <property type="evidence" value="ECO:0007669"/>
    <property type="project" value="TreeGrafter"/>
</dbReference>
<dbReference type="Pfam" id="PF00175">
    <property type="entry name" value="NAD_binding_1"/>
    <property type="match status" value="1"/>
</dbReference>
<dbReference type="Pfam" id="PF00111">
    <property type="entry name" value="Fer2"/>
    <property type="match status" value="1"/>
</dbReference>
<organism evidence="9 10">
    <name type="scientific">Nocardioides marmotae</name>
    <dbReference type="NCBI Taxonomy" id="2663857"/>
    <lineage>
        <taxon>Bacteria</taxon>
        <taxon>Bacillati</taxon>
        <taxon>Actinomycetota</taxon>
        <taxon>Actinomycetes</taxon>
        <taxon>Propionibacteriales</taxon>
        <taxon>Nocardioidaceae</taxon>
        <taxon>Nocardioides</taxon>
    </lineage>
</organism>
<dbReference type="PROSITE" id="PS51384">
    <property type="entry name" value="FAD_FR"/>
    <property type="match status" value="1"/>
</dbReference>
<protein>
    <submittedName>
        <fullName evidence="9">2Fe-2S iron-sulfur cluster binding domain-containing protein</fullName>
    </submittedName>
</protein>
<dbReference type="InterPro" id="IPR050415">
    <property type="entry name" value="MRET"/>
</dbReference>
<dbReference type="CDD" id="cd06214">
    <property type="entry name" value="PA_degradation_oxidoreductase_like"/>
    <property type="match status" value="1"/>
</dbReference>
<keyword evidence="5" id="KW-0274">FAD</keyword>
<evidence type="ECO:0000256" key="4">
    <source>
        <dbReference type="ARBA" id="ARBA00022723"/>
    </source>
</evidence>
<keyword evidence="7" id="KW-0408">Iron</keyword>
<dbReference type="Proteomes" id="UP000433406">
    <property type="component" value="Unassembled WGS sequence"/>
</dbReference>
<dbReference type="EMBL" id="WLCI01000011">
    <property type="protein sequence ID" value="MTB95500.1"/>
    <property type="molecule type" value="Genomic_DNA"/>
</dbReference>
<name>A0A6I3JBK2_9ACTN</name>
<evidence type="ECO:0000256" key="8">
    <source>
        <dbReference type="ARBA" id="ARBA00023014"/>
    </source>
</evidence>
<keyword evidence="10" id="KW-1185">Reference proteome</keyword>
<dbReference type="GO" id="GO:0051537">
    <property type="term" value="F:2 iron, 2 sulfur cluster binding"/>
    <property type="evidence" value="ECO:0007669"/>
    <property type="project" value="UniProtKB-KW"/>
</dbReference>
<evidence type="ECO:0000256" key="2">
    <source>
        <dbReference type="ARBA" id="ARBA00022630"/>
    </source>
</evidence>
<dbReference type="InterPro" id="IPR008333">
    <property type="entry name" value="Cbr1-like_FAD-bd_dom"/>
</dbReference>
<dbReference type="InterPro" id="IPR006058">
    <property type="entry name" value="2Fe2S_fd_BS"/>
</dbReference>
<dbReference type="InterPro" id="IPR036010">
    <property type="entry name" value="2Fe-2S_ferredoxin-like_sf"/>
</dbReference>
<dbReference type="Pfam" id="PF00970">
    <property type="entry name" value="FAD_binding_6"/>
    <property type="match status" value="1"/>
</dbReference>